<dbReference type="SUPFAM" id="SSF103473">
    <property type="entry name" value="MFS general substrate transporter"/>
    <property type="match status" value="1"/>
</dbReference>
<keyword evidence="5 6" id="KW-0472">Membrane</keyword>
<dbReference type="AlphaFoldDB" id="A0A2A4FTX7"/>
<dbReference type="KEGG" id="rdi:CMV14_16355"/>
<feature type="transmembrane region" description="Helical" evidence="6">
    <location>
        <begin position="411"/>
        <end position="431"/>
    </location>
</feature>
<gene>
    <name evidence="8" type="ORF">COO09_16705</name>
</gene>
<keyword evidence="4 6" id="KW-1133">Transmembrane helix</keyword>
<dbReference type="CDD" id="cd17328">
    <property type="entry name" value="MFS_spinster_like"/>
    <property type="match status" value="1"/>
</dbReference>
<keyword evidence="9" id="KW-1185">Reference proteome</keyword>
<reference evidence="8 9" key="1">
    <citation type="submission" date="2017-09" db="EMBL/GenBank/DDBJ databases">
        <title>The Catabolism of 3,6-Dichlorosalicylic acid is Initiated by the Cytochrome P450 Monooxygenase DsmABC in Rhizorhabdus dicambivorans Ndbn-20.</title>
        <authorList>
            <person name="Na L."/>
        </authorList>
    </citation>
    <scope>NUCLEOTIDE SEQUENCE [LARGE SCALE GENOMIC DNA]</scope>
    <source>
        <strain evidence="8 9">Ndbn-20m</strain>
    </source>
</reference>
<protein>
    <submittedName>
        <fullName evidence="8">MFS transporter</fullName>
    </submittedName>
</protein>
<evidence type="ECO:0000256" key="1">
    <source>
        <dbReference type="ARBA" id="ARBA00004141"/>
    </source>
</evidence>
<dbReference type="Gene3D" id="1.20.1250.20">
    <property type="entry name" value="MFS general substrate transporter like domains"/>
    <property type="match status" value="1"/>
</dbReference>
<dbReference type="InterPro" id="IPR020846">
    <property type="entry name" value="MFS_dom"/>
</dbReference>
<evidence type="ECO:0000313" key="9">
    <source>
        <dbReference type="Proteomes" id="UP000218934"/>
    </source>
</evidence>
<evidence type="ECO:0000259" key="7">
    <source>
        <dbReference type="PROSITE" id="PS50850"/>
    </source>
</evidence>
<evidence type="ECO:0000256" key="5">
    <source>
        <dbReference type="ARBA" id="ARBA00023136"/>
    </source>
</evidence>
<evidence type="ECO:0000256" key="3">
    <source>
        <dbReference type="ARBA" id="ARBA00022692"/>
    </source>
</evidence>
<feature type="transmembrane region" description="Helical" evidence="6">
    <location>
        <begin position="33"/>
        <end position="56"/>
    </location>
</feature>
<feature type="transmembrane region" description="Helical" evidence="6">
    <location>
        <begin position="68"/>
        <end position="87"/>
    </location>
</feature>
<dbReference type="GO" id="GO:0016020">
    <property type="term" value="C:membrane"/>
    <property type="evidence" value="ECO:0007669"/>
    <property type="project" value="UniProtKB-SubCell"/>
</dbReference>
<feature type="domain" description="Major facilitator superfamily (MFS) profile" evidence="7">
    <location>
        <begin position="34"/>
        <end position="435"/>
    </location>
</feature>
<evidence type="ECO:0000313" key="8">
    <source>
        <dbReference type="EMBL" id="PCE41142.1"/>
    </source>
</evidence>
<proteinExistence type="predicted"/>
<organism evidence="8 9">
    <name type="scientific">Rhizorhabdus dicambivorans</name>
    <dbReference type="NCBI Taxonomy" id="1850238"/>
    <lineage>
        <taxon>Bacteria</taxon>
        <taxon>Pseudomonadati</taxon>
        <taxon>Pseudomonadota</taxon>
        <taxon>Alphaproteobacteria</taxon>
        <taxon>Sphingomonadales</taxon>
        <taxon>Sphingomonadaceae</taxon>
        <taxon>Rhizorhabdus</taxon>
    </lineage>
</organism>
<evidence type="ECO:0000256" key="2">
    <source>
        <dbReference type="ARBA" id="ARBA00022448"/>
    </source>
</evidence>
<feature type="transmembrane region" description="Helical" evidence="6">
    <location>
        <begin position="342"/>
        <end position="363"/>
    </location>
</feature>
<dbReference type="PANTHER" id="PTHR23505:SF79">
    <property type="entry name" value="PROTEIN SPINSTER"/>
    <property type="match status" value="1"/>
</dbReference>
<keyword evidence="2" id="KW-0813">Transport</keyword>
<dbReference type="PROSITE" id="PS50850">
    <property type="entry name" value="MFS"/>
    <property type="match status" value="1"/>
</dbReference>
<feature type="transmembrane region" description="Helical" evidence="6">
    <location>
        <begin position="249"/>
        <end position="271"/>
    </location>
</feature>
<feature type="transmembrane region" description="Helical" evidence="6">
    <location>
        <begin position="126"/>
        <end position="147"/>
    </location>
</feature>
<dbReference type="GO" id="GO:0022857">
    <property type="term" value="F:transmembrane transporter activity"/>
    <property type="evidence" value="ECO:0007669"/>
    <property type="project" value="InterPro"/>
</dbReference>
<evidence type="ECO:0000256" key="4">
    <source>
        <dbReference type="ARBA" id="ARBA00022989"/>
    </source>
</evidence>
<feature type="transmembrane region" description="Helical" evidence="6">
    <location>
        <begin position="316"/>
        <end position="336"/>
    </location>
</feature>
<dbReference type="InterPro" id="IPR036259">
    <property type="entry name" value="MFS_trans_sf"/>
</dbReference>
<feature type="transmembrane region" description="Helical" evidence="6">
    <location>
        <begin position="190"/>
        <end position="209"/>
    </location>
</feature>
<dbReference type="OrthoDB" id="7442224at2"/>
<evidence type="ECO:0000256" key="6">
    <source>
        <dbReference type="SAM" id="Phobius"/>
    </source>
</evidence>
<keyword evidence="3 6" id="KW-0812">Transmembrane</keyword>
<dbReference type="PANTHER" id="PTHR23505">
    <property type="entry name" value="SPINSTER"/>
    <property type="match status" value="1"/>
</dbReference>
<feature type="transmembrane region" description="Helical" evidence="6">
    <location>
        <begin position="99"/>
        <end position="120"/>
    </location>
</feature>
<comment type="subcellular location">
    <subcellularLocation>
        <location evidence="1">Membrane</location>
        <topology evidence="1">Multi-pass membrane protein</topology>
    </subcellularLocation>
</comment>
<sequence length="450" mass="47933">MRPGYMDRPGRIASAQVTDTTQRSSMLKNSKSYLIAILLLTLVFNKVEHAALGVMMQDIKTDLKLSDTQLGLLTGIAFTLFYATLGVPIGRAADRGNRVGIISFTTALQCGALALSGLASNFAQLLVIRIGVAVGEAGCVAPANALIADRFDRKSRPRATSMFMLGYPLSAIAGYFLGGWLNDLVGWRTTFVLLGAPGLLLAAILFLTVRDRITAAAPAGPMAKPAAPQHPRASTARLLWSNRTYRHLVIGYSLLTFFGIGVIQWLPTFFIRSYGFSTAELGIWFALIWGVGGVVGSLAAGEWASRRAAHNEALQIKAITSVFLLSGIFGAAIYLVTSPYVAFGFVLLIAMANYGTAGPLFATIQSVVPAGSRSVAVATTYLFTNLIGVGLGPLAVGFLSDMLTPGYGDEALRYALLALCPGYLWASWHLWRASRTVASDVALENEGLPA</sequence>
<feature type="transmembrane region" description="Helical" evidence="6">
    <location>
        <begin position="375"/>
        <end position="399"/>
    </location>
</feature>
<dbReference type="Proteomes" id="UP000218934">
    <property type="component" value="Unassembled WGS sequence"/>
</dbReference>
<feature type="transmembrane region" description="Helical" evidence="6">
    <location>
        <begin position="159"/>
        <end position="178"/>
    </location>
</feature>
<comment type="caution">
    <text evidence="8">The sequence shown here is derived from an EMBL/GenBank/DDBJ whole genome shotgun (WGS) entry which is preliminary data.</text>
</comment>
<accession>A0A2A4FTX7</accession>
<dbReference type="InterPro" id="IPR044770">
    <property type="entry name" value="MFS_spinster-like"/>
</dbReference>
<name>A0A2A4FTX7_9SPHN</name>
<dbReference type="Pfam" id="PF07690">
    <property type="entry name" value="MFS_1"/>
    <property type="match status" value="1"/>
</dbReference>
<dbReference type="EMBL" id="NWUF01000018">
    <property type="protein sequence ID" value="PCE41142.1"/>
    <property type="molecule type" value="Genomic_DNA"/>
</dbReference>
<feature type="transmembrane region" description="Helical" evidence="6">
    <location>
        <begin position="283"/>
        <end position="304"/>
    </location>
</feature>
<dbReference type="InterPro" id="IPR011701">
    <property type="entry name" value="MFS"/>
</dbReference>